<name>A0A1V9XDH1_9ACAR</name>
<evidence type="ECO:0000313" key="3">
    <source>
        <dbReference type="Proteomes" id="UP000192247"/>
    </source>
</evidence>
<reference evidence="2 3" key="1">
    <citation type="journal article" date="2017" name="Gigascience">
        <title>Draft genome of the honey bee ectoparasitic mite, Tropilaelaps mercedesae, is shaped by the parasitic life history.</title>
        <authorList>
            <person name="Dong X."/>
            <person name="Armstrong S.D."/>
            <person name="Xia D."/>
            <person name="Makepeace B.L."/>
            <person name="Darby A.C."/>
            <person name="Kadowaki T."/>
        </authorList>
    </citation>
    <scope>NUCLEOTIDE SEQUENCE [LARGE SCALE GENOMIC DNA]</scope>
    <source>
        <strain evidence="2">Wuxi-XJTLU</strain>
    </source>
</reference>
<accession>A0A1V9XDH1</accession>
<sequence length="76" mass="8666">MTVDIRRYAAQTHVVSLSAEITTAPRRTAIQRRLANRRIELRPRLQDKARHGATGRPSDSHVCSGQYDYYRSRGGI</sequence>
<proteinExistence type="predicted"/>
<protein>
    <submittedName>
        <fullName evidence="2">Uncharacterized protein</fullName>
    </submittedName>
</protein>
<evidence type="ECO:0000256" key="1">
    <source>
        <dbReference type="SAM" id="MobiDB-lite"/>
    </source>
</evidence>
<gene>
    <name evidence="2" type="ORF">BIW11_10898</name>
</gene>
<dbReference type="AlphaFoldDB" id="A0A1V9XDH1"/>
<dbReference type="Proteomes" id="UP000192247">
    <property type="component" value="Unassembled WGS sequence"/>
</dbReference>
<feature type="region of interest" description="Disordered" evidence="1">
    <location>
        <begin position="43"/>
        <end position="65"/>
    </location>
</feature>
<keyword evidence="3" id="KW-1185">Reference proteome</keyword>
<dbReference type="InParanoid" id="A0A1V9XDH1"/>
<dbReference type="EMBL" id="MNPL01014094">
    <property type="protein sequence ID" value="OQR71605.1"/>
    <property type="molecule type" value="Genomic_DNA"/>
</dbReference>
<organism evidence="2 3">
    <name type="scientific">Tropilaelaps mercedesae</name>
    <dbReference type="NCBI Taxonomy" id="418985"/>
    <lineage>
        <taxon>Eukaryota</taxon>
        <taxon>Metazoa</taxon>
        <taxon>Ecdysozoa</taxon>
        <taxon>Arthropoda</taxon>
        <taxon>Chelicerata</taxon>
        <taxon>Arachnida</taxon>
        <taxon>Acari</taxon>
        <taxon>Parasitiformes</taxon>
        <taxon>Mesostigmata</taxon>
        <taxon>Gamasina</taxon>
        <taxon>Dermanyssoidea</taxon>
        <taxon>Laelapidae</taxon>
        <taxon>Tropilaelaps</taxon>
    </lineage>
</organism>
<evidence type="ECO:0000313" key="2">
    <source>
        <dbReference type="EMBL" id="OQR71605.1"/>
    </source>
</evidence>
<comment type="caution">
    <text evidence="2">The sequence shown here is derived from an EMBL/GenBank/DDBJ whole genome shotgun (WGS) entry which is preliminary data.</text>
</comment>